<evidence type="ECO:0000259" key="1">
    <source>
        <dbReference type="Pfam" id="PF00646"/>
    </source>
</evidence>
<protein>
    <recommendedName>
        <fullName evidence="1">F-box domain-containing protein</fullName>
    </recommendedName>
</protein>
<dbReference type="OrthoDB" id="3844075at2759"/>
<gene>
    <name evidence="2" type="ORF">K452DRAFT_295508</name>
</gene>
<dbReference type="Proteomes" id="UP000799438">
    <property type="component" value="Unassembled WGS sequence"/>
</dbReference>
<name>A0A6A6BLF2_9PEZI</name>
<dbReference type="CDD" id="cd09917">
    <property type="entry name" value="F-box_SF"/>
    <property type="match status" value="1"/>
</dbReference>
<reference evidence="2" key="1">
    <citation type="journal article" date="2020" name="Stud. Mycol.">
        <title>101 Dothideomycetes genomes: a test case for predicting lifestyles and emergence of pathogens.</title>
        <authorList>
            <person name="Haridas S."/>
            <person name="Albert R."/>
            <person name="Binder M."/>
            <person name="Bloem J."/>
            <person name="Labutti K."/>
            <person name="Salamov A."/>
            <person name="Andreopoulos B."/>
            <person name="Baker S."/>
            <person name="Barry K."/>
            <person name="Bills G."/>
            <person name="Bluhm B."/>
            <person name="Cannon C."/>
            <person name="Castanera R."/>
            <person name="Culley D."/>
            <person name="Daum C."/>
            <person name="Ezra D."/>
            <person name="Gonzalez J."/>
            <person name="Henrissat B."/>
            <person name="Kuo A."/>
            <person name="Liang C."/>
            <person name="Lipzen A."/>
            <person name="Lutzoni F."/>
            <person name="Magnuson J."/>
            <person name="Mondo S."/>
            <person name="Nolan M."/>
            <person name="Ohm R."/>
            <person name="Pangilinan J."/>
            <person name="Park H.-J."/>
            <person name="Ramirez L."/>
            <person name="Alfaro M."/>
            <person name="Sun H."/>
            <person name="Tritt A."/>
            <person name="Yoshinaga Y."/>
            <person name="Zwiers L.-H."/>
            <person name="Turgeon B."/>
            <person name="Goodwin S."/>
            <person name="Spatafora J."/>
            <person name="Crous P."/>
            <person name="Grigoriev I."/>
        </authorList>
    </citation>
    <scope>NUCLEOTIDE SEQUENCE</scope>
    <source>
        <strain evidence="2">CBS 121167</strain>
    </source>
</reference>
<evidence type="ECO:0000313" key="3">
    <source>
        <dbReference type="Proteomes" id="UP000799438"/>
    </source>
</evidence>
<proteinExistence type="predicted"/>
<dbReference type="AlphaFoldDB" id="A0A6A6BLF2"/>
<keyword evidence="3" id="KW-1185">Reference proteome</keyword>
<organism evidence="2 3">
    <name type="scientific">Aplosporella prunicola CBS 121167</name>
    <dbReference type="NCBI Taxonomy" id="1176127"/>
    <lineage>
        <taxon>Eukaryota</taxon>
        <taxon>Fungi</taxon>
        <taxon>Dikarya</taxon>
        <taxon>Ascomycota</taxon>
        <taxon>Pezizomycotina</taxon>
        <taxon>Dothideomycetes</taxon>
        <taxon>Dothideomycetes incertae sedis</taxon>
        <taxon>Botryosphaeriales</taxon>
        <taxon>Aplosporellaceae</taxon>
        <taxon>Aplosporella</taxon>
    </lineage>
</organism>
<dbReference type="SUPFAM" id="SSF81383">
    <property type="entry name" value="F-box domain"/>
    <property type="match status" value="1"/>
</dbReference>
<dbReference type="InterPro" id="IPR001810">
    <property type="entry name" value="F-box_dom"/>
</dbReference>
<evidence type="ECO:0000313" key="2">
    <source>
        <dbReference type="EMBL" id="KAF2144942.1"/>
    </source>
</evidence>
<dbReference type="GeneID" id="54299316"/>
<sequence length="173" mass="19589">MSFAPATATTDPDAPAAAAPPCKASLASLPVELQLQILTYAGSGVLSLRQVNKRFHAIVRSYERLIADLVFARSTCGRAAAHYGLPPDSYRKARNWRNNATFYKKFWRVFGDKKIYSDCWTSNLAFPFLDVDFFDTHVMPRPLELAYVFSRLDPVVEDDPKWFLASVRETSKY</sequence>
<dbReference type="RefSeq" id="XP_033400654.1">
    <property type="nucleotide sequence ID" value="XM_033541819.1"/>
</dbReference>
<dbReference type="EMBL" id="ML995478">
    <property type="protein sequence ID" value="KAF2144942.1"/>
    <property type="molecule type" value="Genomic_DNA"/>
</dbReference>
<feature type="domain" description="F-box" evidence="1">
    <location>
        <begin position="27"/>
        <end position="64"/>
    </location>
</feature>
<dbReference type="InterPro" id="IPR036047">
    <property type="entry name" value="F-box-like_dom_sf"/>
</dbReference>
<dbReference type="Pfam" id="PF00646">
    <property type="entry name" value="F-box"/>
    <property type="match status" value="1"/>
</dbReference>
<accession>A0A6A6BLF2</accession>